<reference evidence="9 10" key="2">
    <citation type="journal article" date="2014" name="Int. J. Syst. Evol. Microbiol.">
        <title>Complete genome sequence of Corynebacterium casei LMG S-19264T (=DSM 44701T), isolated from a smear-ripened cheese.</title>
        <authorList>
            <consortium name="US DOE Joint Genome Institute (JGI-PGF)"/>
            <person name="Walter F."/>
            <person name="Albersmeier A."/>
            <person name="Kalinowski J."/>
            <person name="Ruckert C."/>
        </authorList>
    </citation>
    <scope>NUCLEOTIDE SEQUENCE [LARGE SCALE GENOMIC DNA]</scope>
    <source>
        <strain evidence="9 10">CGMCC 4.7206</strain>
    </source>
</reference>
<reference evidence="8" key="1">
    <citation type="journal article" date="2014" name="Int. J. Syst. Evol. Microbiol.">
        <title>Complete genome of a new Firmicutes species belonging to the dominant human colonic microbiota ('Ruminococcus bicirculans') reveals two chromosomes and a selective capacity to utilize plant glucans.</title>
        <authorList>
            <consortium name="NISC Comparative Sequencing Program"/>
            <person name="Wegmann U."/>
            <person name="Louis P."/>
            <person name="Goesmann A."/>
            <person name="Henrissat B."/>
            <person name="Duncan S.H."/>
            <person name="Flint H.J."/>
        </authorList>
    </citation>
    <scope>NUCLEOTIDE SEQUENCE</scope>
    <source>
        <strain evidence="8">JCM 10664</strain>
    </source>
</reference>
<evidence type="ECO:0000256" key="2">
    <source>
        <dbReference type="ARBA" id="ARBA00006228"/>
    </source>
</evidence>
<comment type="caution">
    <text evidence="9">The sequence shown here is derived from an EMBL/GenBank/DDBJ whole genome shotgun (WGS) entry which is preliminary data.</text>
</comment>
<evidence type="ECO:0000256" key="3">
    <source>
        <dbReference type="ARBA" id="ARBA00022475"/>
    </source>
</evidence>
<comment type="subcellular location">
    <subcellularLocation>
        <location evidence="1">Cell membrane</location>
        <topology evidence="1">Multi-pass membrane protein</topology>
    </subcellularLocation>
</comment>
<accession>A0A917NAC9</accession>
<dbReference type="RefSeq" id="WP_188986391.1">
    <property type="nucleotide sequence ID" value="NZ_BAAAHC010000011.1"/>
</dbReference>
<comment type="similarity">
    <text evidence="2">Belongs to the CPA3 antiporters (TC 2.A.63) subunit E family.</text>
</comment>
<feature type="transmembrane region" description="Helical" evidence="7">
    <location>
        <begin position="35"/>
        <end position="56"/>
    </location>
</feature>
<protein>
    <submittedName>
        <fullName evidence="9">Na+/H+ antiporter subunit E</fullName>
    </submittedName>
</protein>
<dbReference type="Proteomes" id="UP001500220">
    <property type="component" value="Unassembled WGS sequence"/>
</dbReference>
<keyword evidence="11" id="KW-1185">Reference proteome</keyword>
<reference evidence="9" key="4">
    <citation type="submission" date="2020-09" db="EMBL/GenBank/DDBJ databases">
        <authorList>
            <person name="Sun Q."/>
            <person name="Zhou Y."/>
        </authorList>
    </citation>
    <scope>NUCLEOTIDE SEQUENCE</scope>
    <source>
        <strain evidence="9">CGMCC 4.7206</strain>
    </source>
</reference>
<evidence type="ECO:0000256" key="4">
    <source>
        <dbReference type="ARBA" id="ARBA00022692"/>
    </source>
</evidence>
<dbReference type="Pfam" id="PF01899">
    <property type="entry name" value="MNHE"/>
    <property type="match status" value="1"/>
</dbReference>
<evidence type="ECO:0000256" key="6">
    <source>
        <dbReference type="ARBA" id="ARBA00023136"/>
    </source>
</evidence>
<dbReference type="EMBL" id="BMMT01000003">
    <property type="protein sequence ID" value="GGI77593.1"/>
    <property type="molecule type" value="Genomic_DNA"/>
</dbReference>
<evidence type="ECO:0000256" key="1">
    <source>
        <dbReference type="ARBA" id="ARBA00004651"/>
    </source>
</evidence>
<sequence>MSERLISRRRRVLQRLPLVAWLTLVWVMLWGTFDVGTFVFGLVVALLVVTVFPLPAINTRLVVRPLPLLQLVGYLAWDLVVSTFRVSWQAVRYGPRARAGIVAVRLRTDSDHLTAMVANAVSLAPGEFVLQIDRANRICYVYALGMRAEDAEAVRRGVLELEARIVRAVGSADEVALVRGREV</sequence>
<evidence type="ECO:0000313" key="8">
    <source>
        <dbReference type="EMBL" id="GAA0526311.1"/>
    </source>
</evidence>
<dbReference type="EMBL" id="BAAAHC010000011">
    <property type="protein sequence ID" value="GAA0526311.1"/>
    <property type="molecule type" value="Genomic_DNA"/>
</dbReference>
<evidence type="ECO:0000256" key="5">
    <source>
        <dbReference type="ARBA" id="ARBA00022989"/>
    </source>
</evidence>
<dbReference type="GO" id="GO:0005886">
    <property type="term" value="C:plasma membrane"/>
    <property type="evidence" value="ECO:0007669"/>
    <property type="project" value="UniProtKB-SubCell"/>
</dbReference>
<dbReference type="InterPro" id="IPR002758">
    <property type="entry name" value="Cation_antiport_E"/>
</dbReference>
<keyword evidence="5 7" id="KW-1133">Transmembrane helix</keyword>
<gene>
    <name evidence="8" type="ORF">GCM10009545_30810</name>
    <name evidence="9" type="ORF">GCM10011581_13380</name>
</gene>
<dbReference type="AlphaFoldDB" id="A0A917NAC9"/>
<dbReference type="PANTHER" id="PTHR34584:SF1">
    <property type="entry name" value="NA(+)_H(+) ANTIPORTER SUBUNIT E1"/>
    <property type="match status" value="1"/>
</dbReference>
<dbReference type="GO" id="GO:0008324">
    <property type="term" value="F:monoatomic cation transmembrane transporter activity"/>
    <property type="evidence" value="ECO:0007669"/>
    <property type="project" value="InterPro"/>
</dbReference>
<organism evidence="9 10">
    <name type="scientific">Saccharopolyspora thermophila</name>
    <dbReference type="NCBI Taxonomy" id="89367"/>
    <lineage>
        <taxon>Bacteria</taxon>
        <taxon>Bacillati</taxon>
        <taxon>Actinomycetota</taxon>
        <taxon>Actinomycetes</taxon>
        <taxon>Pseudonocardiales</taxon>
        <taxon>Pseudonocardiaceae</taxon>
        <taxon>Saccharopolyspora</taxon>
    </lineage>
</organism>
<dbReference type="NCBIfam" id="NF006521">
    <property type="entry name" value="PRK08965.1-5"/>
    <property type="match status" value="1"/>
</dbReference>
<reference evidence="11" key="3">
    <citation type="journal article" date="2019" name="Int. J. Syst. Evol. Microbiol.">
        <title>The Global Catalogue of Microorganisms (GCM) 10K type strain sequencing project: providing services to taxonomists for standard genome sequencing and annotation.</title>
        <authorList>
            <consortium name="The Broad Institute Genomics Platform"/>
            <consortium name="The Broad Institute Genome Sequencing Center for Infectious Disease"/>
            <person name="Wu L."/>
            <person name="Ma J."/>
        </authorList>
    </citation>
    <scope>NUCLEOTIDE SEQUENCE [LARGE SCALE GENOMIC DNA]</scope>
    <source>
        <strain evidence="11">JCM 10664</strain>
    </source>
</reference>
<evidence type="ECO:0000256" key="7">
    <source>
        <dbReference type="SAM" id="Phobius"/>
    </source>
</evidence>
<evidence type="ECO:0000313" key="11">
    <source>
        <dbReference type="Proteomes" id="UP001500220"/>
    </source>
</evidence>
<dbReference type="PANTHER" id="PTHR34584">
    <property type="entry name" value="NA(+)/H(+) ANTIPORTER SUBUNIT E1"/>
    <property type="match status" value="1"/>
</dbReference>
<name>A0A917NAC9_9PSEU</name>
<evidence type="ECO:0000313" key="10">
    <source>
        <dbReference type="Proteomes" id="UP000597989"/>
    </source>
</evidence>
<dbReference type="Proteomes" id="UP000597989">
    <property type="component" value="Unassembled WGS sequence"/>
</dbReference>
<proteinExistence type="inferred from homology"/>
<evidence type="ECO:0000313" key="9">
    <source>
        <dbReference type="EMBL" id="GGI77593.1"/>
    </source>
</evidence>
<keyword evidence="4 7" id="KW-0812">Transmembrane</keyword>
<keyword evidence="6 7" id="KW-0472">Membrane</keyword>
<reference evidence="8" key="5">
    <citation type="submission" date="2023-12" db="EMBL/GenBank/DDBJ databases">
        <authorList>
            <person name="Sun Q."/>
            <person name="Inoue M."/>
        </authorList>
    </citation>
    <scope>NUCLEOTIDE SEQUENCE</scope>
    <source>
        <strain evidence="8">JCM 10664</strain>
    </source>
</reference>
<keyword evidence="3" id="KW-1003">Cell membrane</keyword>
<feature type="transmembrane region" description="Helical" evidence="7">
    <location>
        <begin position="12"/>
        <end position="29"/>
    </location>
</feature>